<name>A0A6A6CJ22_ZASCE</name>
<dbReference type="Proteomes" id="UP000799537">
    <property type="component" value="Unassembled WGS sequence"/>
</dbReference>
<protein>
    <recommendedName>
        <fullName evidence="2">J domain-containing protein</fullName>
    </recommendedName>
</protein>
<dbReference type="Pfam" id="PF00226">
    <property type="entry name" value="DnaJ"/>
    <property type="match status" value="1"/>
</dbReference>
<dbReference type="SUPFAM" id="SSF46565">
    <property type="entry name" value="Chaperone J-domain"/>
    <property type="match status" value="1"/>
</dbReference>
<dbReference type="AlphaFoldDB" id="A0A6A6CJ22"/>
<dbReference type="PROSITE" id="PS50076">
    <property type="entry name" value="DNAJ_2"/>
    <property type="match status" value="1"/>
</dbReference>
<dbReference type="GeneID" id="54566140"/>
<dbReference type="RefSeq" id="XP_033667492.1">
    <property type="nucleotide sequence ID" value="XM_033812868.1"/>
</dbReference>
<evidence type="ECO:0000259" key="2">
    <source>
        <dbReference type="PROSITE" id="PS50076"/>
    </source>
</evidence>
<evidence type="ECO:0000256" key="1">
    <source>
        <dbReference type="SAM" id="MobiDB-lite"/>
    </source>
</evidence>
<evidence type="ECO:0000313" key="4">
    <source>
        <dbReference type="Proteomes" id="UP000799537"/>
    </source>
</evidence>
<dbReference type="EMBL" id="ML993596">
    <property type="protein sequence ID" value="KAF2166603.1"/>
    <property type="molecule type" value="Genomic_DNA"/>
</dbReference>
<dbReference type="OrthoDB" id="3645808at2759"/>
<reference evidence="3" key="1">
    <citation type="journal article" date="2020" name="Stud. Mycol.">
        <title>101 Dothideomycetes genomes: a test case for predicting lifestyles and emergence of pathogens.</title>
        <authorList>
            <person name="Haridas S."/>
            <person name="Albert R."/>
            <person name="Binder M."/>
            <person name="Bloem J."/>
            <person name="Labutti K."/>
            <person name="Salamov A."/>
            <person name="Andreopoulos B."/>
            <person name="Baker S."/>
            <person name="Barry K."/>
            <person name="Bills G."/>
            <person name="Bluhm B."/>
            <person name="Cannon C."/>
            <person name="Castanera R."/>
            <person name="Culley D."/>
            <person name="Daum C."/>
            <person name="Ezra D."/>
            <person name="Gonzalez J."/>
            <person name="Henrissat B."/>
            <person name="Kuo A."/>
            <person name="Liang C."/>
            <person name="Lipzen A."/>
            <person name="Lutzoni F."/>
            <person name="Magnuson J."/>
            <person name="Mondo S."/>
            <person name="Nolan M."/>
            <person name="Ohm R."/>
            <person name="Pangilinan J."/>
            <person name="Park H.-J."/>
            <person name="Ramirez L."/>
            <person name="Alfaro M."/>
            <person name="Sun H."/>
            <person name="Tritt A."/>
            <person name="Yoshinaga Y."/>
            <person name="Zwiers L.-H."/>
            <person name="Turgeon B."/>
            <person name="Goodwin S."/>
            <person name="Spatafora J."/>
            <person name="Crous P."/>
            <person name="Grigoriev I."/>
        </authorList>
    </citation>
    <scope>NUCLEOTIDE SEQUENCE</scope>
    <source>
        <strain evidence="3">ATCC 36951</strain>
    </source>
</reference>
<feature type="compositionally biased region" description="Polar residues" evidence="1">
    <location>
        <begin position="186"/>
        <end position="195"/>
    </location>
</feature>
<evidence type="ECO:0000313" key="3">
    <source>
        <dbReference type="EMBL" id="KAF2166603.1"/>
    </source>
</evidence>
<dbReference type="InterPro" id="IPR001623">
    <property type="entry name" value="DnaJ_domain"/>
</dbReference>
<sequence>MADSMTDAYMAYLQIDHASDPYTILDLSQDDAPTAHEVKAAYRSLALLLHPDKGPSGAFADTHHRLFLKLQQARDDLLSDNSGARDAAAIVKHLVILEGPISLHQRNFDFKARLRNRRVAAIKEEHELAVARTAWKRKSKPASEKPDRAAEKLVAQHGGKITIKQARQAAYNFARKQAEPKAPRQPKTSSNQATLKATKHKKADTIEQQRNSMQETVEQKIKQDPILATPREIAHRRNKELLSGRPNNTSLAEERRRDNTLIAKEFEAEKWIQSQVEPRLAKAVAKMQHRGIFLAAGLIDYENMESKIQQELRDEAKWYFGLDLSEFLGIH</sequence>
<keyword evidence="4" id="KW-1185">Reference proteome</keyword>
<dbReference type="SMART" id="SM00271">
    <property type="entry name" value="DnaJ"/>
    <property type="match status" value="1"/>
</dbReference>
<organism evidence="3 4">
    <name type="scientific">Zasmidium cellare ATCC 36951</name>
    <dbReference type="NCBI Taxonomy" id="1080233"/>
    <lineage>
        <taxon>Eukaryota</taxon>
        <taxon>Fungi</taxon>
        <taxon>Dikarya</taxon>
        <taxon>Ascomycota</taxon>
        <taxon>Pezizomycotina</taxon>
        <taxon>Dothideomycetes</taxon>
        <taxon>Dothideomycetidae</taxon>
        <taxon>Mycosphaerellales</taxon>
        <taxon>Mycosphaerellaceae</taxon>
        <taxon>Zasmidium</taxon>
    </lineage>
</organism>
<dbReference type="InterPro" id="IPR036869">
    <property type="entry name" value="J_dom_sf"/>
</dbReference>
<gene>
    <name evidence="3" type="ORF">M409DRAFT_54933</name>
</gene>
<feature type="domain" description="J" evidence="2">
    <location>
        <begin position="20"/>
        <end position="83"/>
    </location>
</feature>
<feature type="region of interest" description="Disordered" evidence="1">
    <location>
        <begin position="175"/>
        <end position="206"/>
    </location>
</feature>
<dbReference type="CDD" id="cd06257">
    <property type="entry name" value="DnaJ"/>
    <property type="match status" value="1"/>
</dbReference>
<accession>A0A6A6CJ22</accession>
<proteinExistence type="predicted"/>
<dbReference type="Gene3D" id="1.10.287.110">
    <property type="entry name" value="DnaJ domain"/>
    <property type="match status" value="1"/>
</dbReference>